<keyword evidence="6" id="KW-1185">Reference proteome</keyword>
<name>A0ABV3GA09_MICGL</name>
<keyword evidence="3" id="KW-0233">DNA recombination</keyword>
<evidence type="ECO:0000259" key="4">
    <source>
        <dbReference type="PROSITE" id="PS51898"/>
    </source>
</evidence>
<dbReference type="PANTHER" id="PTHR30349:SF64">
    <property type="entry name" value="PROPHAGE INTEGRASE INTD-RELATED"/>
    <property type="match status" value="1"/>
</dbReference>
<dbReference type="PROSITE" id="PS51898">
    <property type="entry name" value="TYR_RECOMBINASE"/>
    <property type="match status" value="1"/>
</dbReference>
<dbReference type="InterPro" id="IPR013762">
    <property type="entry name" value="Integrase-like_cat_sf"/>
</dbReference>
<evidence type="ECO:0000313" key="5">
    <source>
        <dbReference type="EMBL" id="MEV0968470.1"/>
    </source>
</evidence>
<accession>A0ABV3GA09</accession>
<gene>
    <name evidence="5" type="ORF">AB0I59_07535</name>
</gene>
<reference evidence="5 6" key="1">
    <citation type="submission" date="2024-06" db="EMBL/GenBank/DDBJ databases">
        <title>The Natural Products Discovery Center: Release of the First 8490 Sequenced Strains for Exploring Actinobacteria Biosynthetic Diversity.</title>
        <authorList>
            <person name="Kalkreuter E."/>
            <person name="Kautsar S.A."/>
            <person name="Yang D."/>
            <person name="Bader C.D."/>
            <person name="Teijaro C.N."/>
            <person name="Fluegel L."/>
            <person name="Davis C.M."/>
            <person name="Simpson J.R."/>
            <person name="Lauterbach L."/>
            <person name="Steele A.D."/>
            <person name="Gui C."/>
            <person name="Meng S."/>
            <person name="Li G."/>
            <person name="Viehrig K."/>
            <person name="Ye F."/>
            <person name="Su P."/>
            <person name="Kiefer A.F."/>
            <person name="Nichols A."/>
            <person name="Cepeda A.J."/>
            <person name="Yan W."/>
            <person name="Fan B."/>
            <person name="Jiang Y."/>
            <person name="Adhikari A."/>
            <person name="Zheng C.-J."/>
            <person name="Schuster L."/>
            <person name="Cowan T.M."/>
            <person name="Smanski M.J."/>
            <person name="Chevrette M.G."/>
            <person name="De Carvalho L.P.S."/>
            <person name="Shen B."/>
        </authorList>
    </citation>
    <scope>NUCLEOTIDE SEQUENCE [LARGE SCALE GENOMIC DNA]</scope>
    <source>
        <strain evidence="5 6">NPDC050100</strain>
    </source>
</reference>
<dbReference type="Pfam" id="PF00589">
    <property type="entry name" value="Phage_integrase"/>
    <property type="match status" value="1"/>
</dbReference>
<dbReference type="InterPro" id="IPR011010">
    <property type="entry name" value="DNA_brk_join_enz"/>
</dbReference>
<dbReference type="Proteomes" id="UP001551675">
    <property type="component" value="Unassembled WGS sequence"/>
</dbReference>
<dbReference type="PANTHER" id="PTHR30349">
    <property type="entry name" value="PHAGE INTEGRASE-RELATED"/>
    <property type="match status" value="1"/>
</dbReference>
<keyword evidence="2" id="KW-0238">DNA-binding</keyword>
<sequence length="393" mass="44219">MPSFRKLPSGLWQASVRLPSGKRVTKSDKLKKVVQQWATEQEALIAKGHRIDPRAGRVTLAEWHSRWSAARVVEDETRRHDETAWRLHVEPHWREWRLGDIGRIDVQSWVRTLQKNGVGPHAIRHAYNLLVALMGDAVIEGLAPVSPCQKIDLPPTPPKAPAWFTREHVTTIQSYLPAGHAAMTELMVHTGLRWGEAAGVAGAERDDETGNPIDWLRGRIQIRGAITQAGKWKPYPKSSSSRREVPVPRHVLDMLAPLLEGRARDAWVFVARRRRGGEYPTVSGSNWWRTWNGAITQANDDIAEKNRQLPEGERLQPVPTYNPHDCRHTAASWLVQAGVPLYDVQKLLGHASFATTQRYAHLAPDAHSAVEDAWSKIIAHQGRTAPVRQVSEE</sequence>
<feature type="domain" description="Tyr recombinase" evidence="4">
    <location>
        <begin position="159"/>
        <end position="372"/>
    </location>
</feature>
<dbReference type="CDD" id="cd01189">
    <property type="entry name" value="INT_ICEBs1_C_like"/>
    <property type="match status" value="1"/>
</dbReference>
<dbReference type="Gene3D" id="1.10.150.130">
    <property type="match status" value="1"/>
</dbReference>
<comment type="similarity">
    <text evidence="1">Belongs to the 'phage' integrase family.</text>
</comment>
<evidence type="ECO:0000256" key="2">
    <source>
        <dbReference type="ARBA" id="ARBA00023125"/>
    </source>
</evidence>
<dbReference type="Gene3D" id="1.10.443.10">
    <property type="entry name" value="Intergrase catalytic core"/>
    <property type="match status" value="1"/>
</dbReference>
<dbReference type="InterPro" id="IPR010998">
    <property type="entry name" value="Integrase_recombinase_N"/>
</dbReference>
<evidence type="ECO:0000313" key="6">
    <source>
        <dbReference type="Proteomes" id="UP001551675"/>
    </source>
</evidence>
<dbReference type="SUPFAM" id="SSF56349">
    <property type="entry name" value="DNA breaking-rejoining enzymes"/>
    <property type="match status" value="1"/>
</dbReference>
<dbReference type="EMBL" id="JBFALK010000003">
    <property type="protein sequence ID" value="MEV0968470.1"/>
    <property type="molecule type" value="Genomic_DNA"/>
</dbReference>
<dbReference type="RefSeq" id="WP_358131142.1">
    <property type="nucleotide sequence ID" value="NZ_JBFALK010000003.1"/>
</dbReference>
<evidence type="ECO:0000256" key="1">
    <source>
        <dbReference type="ARBA" id="ARBA00008857"/>
    </source>
</evidence>
<comment type="caution">
    <text evidence="5">The sequence shown here is derived from an EMBL/GenBank/DDBJ whole genome shotgun (WGS) entry which is preliminary data.</text>
</comment>
<dbReference type="InterPro" id="IPR002104">
    <property type="entry name" value="Integrase_catalytic"/>
</dbReference>
<organism evidence="5 6">
    <name type="scientific">Microtetraspora glauca</name>
    <dbReference type="NCBI Taxonomy" id="1996"/>
    <lineage>
        <taxon>Bacteria</taxon>
        <taxon>Bacillati</taxon>
        <taxon>Actinomycetota</taxon>
        <taxon>Actinomycetes</taxon>
        <taxon>Streptosporangiales</taxon>
        <taxon>Streptosporangiaceae</taxon>
        <taxon>Microtetraspora</taxon>
    </lineage>
</organism>
<dbReference type="InterPro" id="IPR050090">
    <property type="entry name" value="Tyrosine_recombinase_XerCD"/>
</dbReference>
<protein>
    <submittedName>
        <fullName evidence="5">Site-specific integrase</fullName>
    </submittedName>
</protein>
<evidence type="ECO:0000256" key="3">
    <source>
        <dbReference type="ARBA" id="ARBA00023172"/>
    </source>
</evidence>
<proteinExistence type="inferred from homology"/>